<sequence>MGRTCWRLLQVWITSGGPHSYRKRLLGRGILPHTSGIRNFGSGGQDHSDGTNDSSSSSSSSPESPQPSHQELPTGRQPFGRLGFRQRPLSPLERISRLLPQDTLSQEVWELREGKEEEEMQGIQGASGTPETPEIQGVGSTETQRQEEEMEAPGEEIEVSSSSLEEEPDPAGPNPSPALPPGDRPLSFGEIALVEYHRKGQVHFQKMFLLQEGGCLNSTWGMVFHSAIMGRPAGSLCHSTSGAPFLIRRPSLEEYTLFMKRAATITYPKDANAMLMLMDVSEGDCVLETGSGSGALSLFLSRAVGTRGRVLSVEVRKDHHRRALANYQRWRSAWAWRRGEEWPDNVSFHNTDLRTATHLLTGHGFHSIALDMLNPHLVLPVLFPHLHNGGVCAIYLANTPLTQVVDLLEGMLEGIRITGLPLRCERVLEVQFRDWLVAPAFQRRDGKRVNRVAPSQGDQEEEEAAQLDEGQEESGTNGSRPFGTLPYIARPHHEQGSHTAFLVKLRKVLPP</sequence>
<dbReference type="GO" id="GO:0160107">
    <property type="term" value="F:tRNA (adenine(58)-N1)-methyltransferase activity"/>
    <property type="evidence" value="ECO:0007669"/>
    <property type="project" value="UniProtKB-EC"/>
</dbReference>
<evidence type="ECO:0000259" key="8">
    <source>
        <dbReference type="Pfam" id="PF08704"/>
    </source>
</evidence>
<feature type="region of interest" description="Disordered" evidence="7">
    <location>
        <begin position="113"/>
        <end position="185"/>
    </location>
</feature>
<feature type="compositionally biased region" description="Low complexity" evidence="7">
    <location>
        <begin position="54"/>
        <end position="68"/>
    </location>
</feature>
<keyword evidence="4" id="KW-0949">S-adenosyl-L-methionine</keyword>
<dbReference type="GO" id="GO:0031515">
    <property type="term" value="C:tRNA (m1A) methyltransferase complex"/>
    <property type="evidence" value="ECO:0007669"/>
    <property type="project" value="InterPro"/>
</dbReference>
<keyword evidence="3" id="KW-0808">Transferase</keyword>
<evidence type="ECO:0000256" key="6">
    <source>
        <dbReference type="ARBA" id="ARBA00048481"/>
    </source>
</evidence>
<evidence type="ECO:0000256" key="5">
    <source>
        <dbReference type="ARBA" id="ARBA00022694"/>
    </source>
</evidence>
<accession>A0A9Q1I7X5</accession>
<dbReference type="Pfam" id="PF08704">
    <property type="entry name" value="GCD14"/>
    <property type="match status" value="1"/>
</dbReference>
<evidence type="ECO:0000259" key="9">
    <source>
        <dbReference type="Pfam" id="PF21985"/>
    </source>
</evidence>
<feature type="compositionally biased region" description="Acidic residues" evidence="7">
    <location>
        <begin position="148"/>
        <end position="169"/>
    </location>
</feature>
<protein>
    <recommendedName>
        <fullName evidence="1">tRNA (adenine(58)-N(1))-methyltransferase</fullName>
        <ecNumber evidence="1">2.1.1.220</ecNumber>
    </recommendedName>
</protein>
<dbReference type="PROSITE" id="PS51620">
    <property type="entry name" value="SAM_TRM61"/>
    <property type="match status" value="1"/>
</dbReference>
<dbReference type="InterPro" id="IPR054151">
    <property type="entry name" value="TR61B_FKBP-like"/>
</dbReference>
<feature type="compositionally biased region" description="Pro residues" evidence="7">
    <location>
        <begin position="170"/>
        <end position="183"/>
    </location>
</feature>
<feature type="domain" description="TR61B FKBP-like" evidence="9">
    <location>
        <begin position="188"/>
        <end position="242"/>
    </location>
</feature>
<keyword evidence="2" id="KW-0489">Methyltransferase</keyword>
<keyword evidence="5" id="KW-0819">tRNA processing</keyword>
<dbReference type="GO" id="GO:0030488">
    <property type="term" value="P:tRNA methylation"/>
    <property type="evidence" value="ECO:0007669"/>
    <property type="project" value="InterPro"/>
</dbReference>
<keyword evidence="11" id="KW-1185">Reference proteome</keyword>
<reference evidence="10" key="1">
    <citation type="journal article" date="2023" name="Science">
        <title>Genome structures resolve the early diversification of teleost fishes.</title>
        <authorList>
            <person name="Parey E."/>
            <person name="Louis A."/>
            <person name="Montfort J."/>
            <person name="Bouchez O."/>
            <person name="Roques C."/>
            <person name="Iampietro C."/>
            <person name="Lluch J."/>
            <person name="Castinel A."/>
            <person name="Donnadieu C."/>
            <person name="Desvignes T."/>
            <person name="Floi Bucao C."/>
            <person name="Jouanno E."/>
            <person name="Wen M."/>
            <person name="Mejri S."/>
            <person name="Dirks R."/>
            <person name="Jansen H."/>
            <person name="Henkel C."/>
            <person name="Chen W.J."/>
            <person name="Zahm M."/>
            <person name="Cabau C."/>
            <person name="Klopp C."/>
            <person name="Thompson A.W."/>
            <person name="Robinson-Rechavi M."/>
            <person name="Braasch I."/>
            <person name="Lecointre G."/>
            <person name="Bobe J."/>
            <person name="Postlethwait J.H."/>
            <person name="Berthelot C."/>
            <person name="Roest Crollius H."/>
            <person name="Guiguen Y."/>
        </authorList>
    </citation>
    <scope>NUCLEOTIDE SEQUENCE</scope>
    <source>
        <strain evidence="10">Concon-B</strain>
    </source>
</reference>
<feature type="region of interest" description="Disordered" evidence="7">
    <location>
        <begin position="447"/>
        <end position="497"/>
    </location>
</feature>
<evidence type="ECO:0000256" key="7">
    <source>
        <dbReference type="SAM" id="MobiDB-lite"/>
    </source>
</evidence>
<evidence type="ECO:0000313" key="10">
    <source>
        <dbReference type="EMBL" id="KAJ8289167.1"/>
    </source>
</evidence>
<evidence type="ECO:0000313" key="11">
    <source>
        <dbReference type="Proteomes" id="UP001152803"/>
    </source>
</evidence>
<evidence type="ECO:0000256" key="4">
    <source>
        <dbReference type="ARBA" id="ARBA00022691"/>
    </source>
</evidence>
<dbReference type="FunFam" id="3.10.330.20:FF:000003">
    <property type="entry name" value="tRNA (Adenine(58)-N(1))-methyltransferase, mitochondrial isoform X1"/>
    <property type="match status" value="1"/>
</dbReference>
<gene>
    <name evidence="10" type="ORF">COCON_G00018260</name>
</gene>
<proteinExistence type="predicted"/>
<name>A0A9Q1I7X5_CONCO</name>
<dbReference type="InterPro" id="IPR014816">
    <property type="entry name" value="tRNA_MeTrfase_Gcd14"/>
</dbReference>
<dbReference type="PANTHER" id="PTHR12133:SF1">
    <property type="entry name" value="TRNA (ADENINE(58)-N(1))-METHYLTRANSFERASE, MITOCHONDRIAL"/>
    <property type="match status" value="1"/>
</dbReference>
<organism evidence="10 11">
    <name type="scientific">Conger conger</name>
    <name type="common">Conger eel</name>
    <name type="synonym">Muraena conger</name>
    <dbReference type="NCBI Taxonomy" id="82655"/>
    <lineage>
        <taxon>Eukaryota</taxon>
        <taxon>Metazoa</taxon>
        <taxon>Chordata</taxon>
        <taxon>Craniata</taxon>
        <taxon>Vertebrata</taxon>
        <taxon>Euteleostomi</taxon>
        <taxon>Actinopterygii</taxon>
        <taxon>Neopterygii</taxon>
        <taxon>Teleostei</taxon>
        <taxon>Anguilliformes</taxon>
        <taxon>Congridae</taxon>
        <taxon>Conger</taxon>
    </lineage>
</organism>
<comment type="catalytic activity">
    <reaction evidence="6">
        <text>an adenosine in mRNA + S-adenosyl-L-methionine = an N(1)-methyladenosine in mRNA + S-adenosyl-L-homocysteine + H(+)</text>
        <dbReference type="Rhea" id="RHEA:55392"/>
        <dbReference type="Rhea" id="RHEA-COMP:12414"/>
        <dbReference type="Rhea" id="RHEA-COMP:12415"/>
        <dbReference type="ChEBI" id="CHEBI:15378"/>
        <dbReference type="ChEBI" id="CHEBI:57856"/>
        <dbReference type="ChEBI" id="CHEBI:59789"/>
        <dbReference type="ChEBI" id="CHEBI:74411"/>
        <dbReference type="ChEBI" id="CHEBI:74491"/>
    </reaction>
</comment>
<comment type="caution">
    <text evidence="10">The sequence shown here is derived from an EMBL/GenBank/DDBJ whole genome shotgun (WGS) entry which is preliminary data.</text>
</comment>
<dbReference type="EMBL" id="JAFJMO010000001">
    <property type="protein sequence ID" value="KAJ8289167.1"/>
    <property type="molecule type" value="Genomic_DNA"/>
</dbReference>
<feature type="domain" description="tRNA (adenine(58)-N(1))-methyltransferase catalytic subunit TRM61 C-terminal" evidence="8">
    <location>
        <begin position="250"/>
        <end position="503"/>
    </location>
</feature>
<evidence type="ECO:0000256" key="2">
    <source>
        <dbReference type="ARBA" id="ARBA00022603"/>
    </source>
</evidence>
<dbReference type="SUPFAM" id="SSF53335">
    <property type="entry name" value="S-adenosyl-L-methionine-dependent methyltransferases"/>
    <property type="match status" value="1"/>
</dbReference>
<feature type="region of interest" description="Disordered" evidence="7">
    <location>
        <begin position="36"/>
        <end position="84"/>
    </location>
</feature>
<dbReference type="Gene3D" id="3.40.50.150">
    <property type="entry name" value="Vaccinia Virus protein VP39"/>
    <property type="match status" value="1"/>
</dbReference>
<dbReference type="Proteomes" id="UP001152803">
    <property type="component" value="Unassembled WGS sequence"/>
</dbReference>
<evidence type="ECO:0000256" key="3">
    <source>
        <dbReference type="ARBA" id="ARBA00022679"/>
    </source>
</evidence>
<dbReference type="InterPro" id="IPR029063">
    <property type="entry name" value="SAM-dependent_MTases_sf"/>
</dbReference>
<feature type="compositionally biased region" description="Acidic residues" evidence="7">
    <location>
        <begin position="458"/>
        <end position="472"/>
    </location>
</feature>
<dbReference type="PANTHER" id="PTHR12133">
    <property type="entry name" value="TRNA (ADENINE(58)-N(1))-METHYLTRANSFERASE"/>
    <property type="match status" value="1"/>
</dbReference>
<dbReference type="AlphaFoldDB" id="A0A9Q1I7X5"/>
<dbReference type="OrthoDB" id="5585464at2759"/>
<dbReference type="Pfam" id="PF21985">
    <property type="entry name" value="TR61B_FKBP-like"/>
    <property type="match status" value="1"/>
</dbReference>
<dbReference type="InterPro" id="IPR049470">
    <property type="entry name" value="TRM61_C"/>
</dbReference>
<dbReference type="EC" id="2.1.1.220" evidence="1"/>
<dbReference type="Gene3D" id="3.10.330.20">
    <property type="match status" value="1"/>
</dbReference>
<dbReference type="GO" id="GO:0005739">
    <property type="term" value="C:mitochondrion"/>
    <property type="evidence" value="ECO:0007669"/>
    <property type="project" value="TreeGrafter"/>
</dbReference>
<evidence type="ECO:0000256" key="1">
    <source>
        <dbReference type="ARBA" id="ARBA00012796"/>
    </source>
</evidence>